<evidence type="ECO:0000313" key="14">
    <source>
        <dbReference type="Proteomes" id="UP001497392"/>
    </source>
</evidence>
<dbReference type="EMBL" id="CAXHTA020000006">
    <property type="protein sequence ID" value="CAL5222141.1"/>
    <property type="molecule type" value="Genomic_DNA"/>
</dbReference>
<keyword evidence="9 11" id="KW-0333">Golgi apparatus</keyword>
<keyword evidence="4 11" id="KW-0328">Glycosyltransferase</keyword>
<gene>
    <name evidence="13" type="primary">g4462</name>
    <name evidence="13" type="ORF">VP750_LOCUS3800</name>
</gene>
<evidence type="ECO:0000256" key="2">
    <source>
        <dbReference type="ARBA" id="ARBA00004922"/>
    </source>
</evidence>
<keyword evidence="5" id="KW-0808">Transferase</keyword>
<evidence type="ECO:0000256" key="3">
    <source>
        <dbReference type="ARBA" id="ARBA00008661"/>
    </source>
</evidence>
<name>A0ABP1FT29_9CHLO</name>
<evidence type="ECO:0000256" key="12">
    <source>
        <dbReference type="SAM" id="SignalP"/>
    </source>
</evidence>
<keyword evidence="12" id="KW-0732">Signal</keyword>
<evidence type="ECO:0000256" key="4">
    <source>
        <dbReference type="ARBA" id="ARBA00022676"/>
    </source>
</evidence>
<dbReference type="PANTHER" id="PTHR11214">
    <property type="entry name" value="BETA-1,3-N-ACETYLGLUCOSAMINYLTRANSFERASE"/>
    <property type="match status" value="1"/>
</dbReference>
<dbReference type="Gene3D" id="3.90.550.50">
    <property type="match status" value="1"/>
</dbReference>
<dbReference type="Proteomes" id="UP001497392">
    <property type="component" value="Unassembled WGS sequence"/>
</dbReference>
<evidence type="ECO:0000313" key="13">
    <source>
        <dbReference type="EMBL" id="CAL5222141.1"/>
    </source>
</evidence>
<keyword evidence="8" id="KW-1133">Transmembrane helix</keyword>
<evidence type="ECO:0000256" key="9">
    <source>
        <dbReference type="ARBA" id="ARBA00023034"/>
    </source>
</evidence>
<keyword evidence="6" id="KW-0812">Transmembrane</keyword>
<protein>
    <recommendedName>
        <fullName evidence="11">Hexosyltransferase</fullName>
        <ecNumber evidence="11">2.4.1.-</ecNumber>
    </recommendedName>
</protein>
<comment type="cofactor">
    <cofactor evidence="11">
        <name>Mn(2+)</name>
        <dbReference type="ChEBI" id="CHEBI:29035"/>
    </cofactor>
</comment>
<keyword evidence="11" id="KW-0464">Manganese</keyword>
<feature type="chain" id="PRO_5045234448" description="Hexosyltransferase" evidence="12">
    <location>
        <begin position="27"/>
        <end position="343"/>
    </location>
</feature>
<proteinExistence type="inferred from homology"/>
<evidence type="ECO:0000256" key="6">
    <source>
        <dbReference type="ARBA" id="ARBA00022692"/>
    </source>
</evidence>
<dbReference type="Pfam" id="PF01762">
    <property type="entry name" value="Galactosyl_T"/>
    <property type="match status" value="1"/>
</dbReference>
<evidence type="ECO:0000256" key="1">
    <source>
        <dbReference type="ARBA" id="ARBA00004323"/>
    </source>
</evidence>
<evidence type="ECO:0000256" key="11">
    <source>
        <dbReference type="RuleBase" id="RU363063"/>
    </source>
</evidence>
<comment type="similarity">
    <text evidence="3 11">Belongs to the glycosyltransferase 31 family.</text>
</comment>
<evidence type="ECO:0000256" key="7">
    <source>
        <dbReference type="ARBA" id="ARBA00022968"/>
    </source>
</evidence>
<keyword evidence="10" id="KW-0472">Membrane</keyword>
<comment type="caution">
    <text evidence="13">The sequence shown here is derived from an EMBL/GenBank/DDBJ whole genome shotgun (WGS) entry which is preliminary data.</text>
</comment>
<comment type="pathway">
    <text evidence="2">Protein modification; protein glycosylation.</text>
</comment>
<evidence type="ECO:0000256" key="8">
    <source>
        <dbReference type="ARBA" id="ARBA00022989"/>
    </source>
</evidence>
<organism evidence="13 14">
    <name type="scientific">Coccomyxa viridis</name>
    <dbReference type="NCBI Taxonomy" id="1274662"/>
    <lineage>
        <taxon>Eukaryota</taxon>
        <taxon>Viridiplantae</taxon>
        <taxon>Chlorophyta</taxon>
        <taxon>core chlorophytes</taxon>
        <taxon>Trebouxiophyceae</taxon>
        <taxon>Trebouxiophyceae incertae sedis</taxon>
        <taxon>Coccomyxaceae</taxon>
        <taxon>Coccomyxa</taxon>
    </lineage>
</organism>
<evidence type="ECO:0000256" key="5">
    <source>
        <dbReference type="ARBA" id="ARBA00022679"/>
    </source>
</evidence>
<reference evidence="13 14" key="1">
    <citation type="submission" date="2024-06" db="EMBL/GenBank/DDBJ databases">
        <authorList>
            <person name="Kraege A."/>
            <person name="Thomma B."/>
        </authorList>
    </citation>
    <scope>NUCLEOTIDE SEQUENCE [LARGE SCALE GENOMIC DNA]</scope>
</reference>
<keyword evidence="14" id="KW-1185">Reference proteome</keyword>
<keyword evidence="7" id="KW-0735">Signal-anchor</keyword>
<sequence length="343" mass="37942">MEFWGSTAGHGLTLLLLAALLLSAAAEPVDILQMPEEPMHGSGATSFVPVRAEGLRKRMKLFIGIPSLHEHGDLRAAARETWIPIVKASHAVTMRFFCWVDTQDDGLMAWMRSEQAEHRDMVIVTPESLGGRGTVEKQSWQTRMTINLLSTAMEHFEPEYIMRAADNAYPNIPVIMRMLKQQRGQGTFWYGHAMPGVILDGRYDRTPEYKELWEDTVESPVIPQYMDGAGAVMSAKVGEALLAAERSVGLRMLANADAAIGLWLSAFQMRYINETQAGCSVRPFQPAVEGGEDAEWTEAEGSVLCLSHEMPLAVVHPLTPDLMRKVLTTAAACGDTLSDRNRD</sequence>
<dbReference type="InterPro" id="IPR002659">
    <property type="entry name" value="Glyco_trans_31"/>
</dbReference>
<accession>A0ABP1FT29</accession>
<feature type="signal peptide" evidence="12">
    <location>
        <begin position="1"/>
        <end position="26"/>
    </location>
</feature>
<comment type="subcellular location">
    <subcellularLocation>
        <location evidence="1 11">Golgi apparatus membrane</location>
        <topology evidence="1 11">Single-pass type II membrane protein</topology>
    </subcellularLocation>
</comment>
<dbReference type="EC" id="2.4.1.-" evidence="11"/>
<evidence type="ECO:0000256" key="10">
    <source>
        <dbReference type="ARBA" id="ARBA00023136"/>
    </source>
</evidence>